<organism evidence="4 5">
    <name type="scientific">Thermofilum adornatum 1505</name>
    <dbReference type="NCBI Taxonomy" id="697581"/>
    <lineage>
        <taxon>Archaea</taxon>
        <taxon>Thermoproteota</taxon>
        <taxon>Thermoprotei</taxon>
        <taxon>Thermofilales</taxon>
        <taxon>Thermofilaceae</taxon>
        <taxon>Thermofilum</taxon>
    </lineage>
</organism>
<proteinExistence type="predicted"/>
<sequence>MENTGLRIEKLTVSVASRKVLKDVSLDVSKGEVVALIGPNGSGKTSLAFTVMGHPNYKVENGRILLHGEDITSLKPHERAYKGIFLVFQSPPDIGGLPVGMFLQEMTTKRGIEASINDINNALLEVGLSDHYLSRNLYEGFSGGEKKRLEFAQALLFKPQILILDELDSGLDIEGVRLLTGKTRELAGSGVGVLYISHNIAALRLLRPNRVVVMMNGGVVAVDGLEILDVIEEKGYQGLV</sequence>
<dbReference type="Pfam" id="PF00005">
    <property type="entry name" value="ABC_tran"/>
    <property type="match status" value="1"/>
</dbReference>
<name>A0A3G1A858_9CREN</name>
<dbReference type="SUPFAM" id="SSF52540">
    <property type="entry name" value="P-loop containing nucleoside triphosphate hydrolases"/>
    <property type="match status" value="1"/>
</dbReference>
<dbReference type="PANTHER" id="PTHR43204">
    <property type="entry name" value="ABC TRANSPORTER I FAMILY MEMBER 6, CHLOROPLASTIC"/>
    <property type="match status" value="1"/>
</dbReference>
<dbReference type="PROSITE" id="PS00211">
    <property type="entry name" value="ABC_TRANSPORTER_1"/>
    <property type="match status" value="1"/>
</dbReference>
<dbReference type="KEGG" id="tcb:TCARB_0517"/>
<dbReference type="SMART" id="SM00382">
    <property type="entry name" value="AAA"/>
    <property type="match status" value="1"/>
</dbReference>
<dbReference type="RefSeq" id="WP_020963079.1">
    <property type="nucleotide sequence ID" value="NZ_CP007493.1"/>
</dbReference>
<dbReference type="Proteomes" id="UP000266720">
    <property type="component" value="Chromosome"/>
</dbReference>
<keyword evidence="1" id="KW-0547">Nucleotide-binding</keyword>
<evidence type="ECO:0000313" key="5">
    <source>
        <dbReference type="Proteomes" id="UP000266720"/>
    </source>
</evidence>
<dbReference type="Gene3D" id="3.40.50.300">
    <property type="entry name" value="P-loop containing nucleotide triphosphate hydrolases"/>
    <property type="match status" value="1"/>
</dbReference>
<dbReference type="InterPro" id="IPR027417">
    <property type="entry name" value="P-loop_NTPase"/>
</dbReference>
<protein>
    <submittedName>
        <fullName evidence="4">Iron-sulfur cluster assembly ATPase protein SufC</fullName>
    </submittedName>
</protein>
<gene>
    <name evidence="4" type="ORF">TCARB_0517</name>
</gene>
<dbReference type="STRING" id="697581.TCARB_0517"/>
<dbReference type="InterPro" id="IPR010230">
    <property type="entry name" value="FeS-cluster_ATPase_SufC"/>
</dbReference>
<dbReference type="InterPro" id="IPR017871">
    <property type="entry name" value="ABC_transporter-like_CS"/>
</dbReference>
<evidence type="ECO:0000256" key="2">
    <source>
        <dbReference type="ARBA" id="ARBA00022840"/>
    </source>
</evidence>
<dbReference type="GeneID" id="16574078"/>
<dbReference type="NCBIfam" id="TIGR01978">
    <property type="entry name" value="sufC"/>
    <property type="match status" value="1"/>
</dbReference>
<dbReference type="InterPro" id="IPR003439">
    <property type="entry name" value="ABC_transporter-like_ATP-bd"/>
</dbReference>
<dbReference type="AlphaFoldDB" id="A0A3G1A858"/>
<dbReference type="InterPro" id="IPR003593">
    <property type="entry name" value="AAA+_ATPase"/>
</dbReference>
<dbReference type="GeneID" id="25405970"/>
<dbReference type="PANTHER" id="PTHR43204:SF1">
    <property type="entry name" value="ABC TRANSPORTER I FAMILY MEMBER 6, CHLOROPLASTIC"/>
    <property type="match status" value="1"/>
</dbReference>
<evidence type="ECO:0000259" key="3">
    <source>
        <dbReference type="PROSITE" id="PS50893"/>
    </source>
</evidence>
<reference evidence="5" key="1">
    <citation type="book" date="2010" name="EXTREMOPHILES" publisher="0:0-0">
        <title>Complete genome sequences of ten hyperthermophilic archaea reveal their metabolic capabilities and possible ecological roles.</title>
        <editorList>
            <person name="?"/>
        </editorList>
        <authorList>
            <person name="Ravin N.V."/>
            <person name="Mardanov A.V."/>
            <person name="Bonch-Osmolovskaya E.A."/>
            <person name="Skryabin K.G."/>
        </authorList>
    </citation>
    <scope>NUCLEOTIDE SEQUENCE [LARGE SCALE GENOMIC DNA]</scope>
    <source>
        <strain evidence="5">1505</strain>
    </source>
</reference>
<evidence type="ECO:0000313" key="4">
    <source>
        <dbReference type="EMBL" id="AJB41577.1"/>
    </source>
</evidence>
<feature type="domain" description="ABC transporter" evidence="3">
    <location>
        <begin position="6"/>
        <end position="240"/>
    </location>
</feature>
<dbReference type="PROSITE" id="PS50893">
    <property type="entry name" value="ABC_TRANSPORTER_2"/>
    <property type="match status" value="1"/>
</dbReference>
<dbReference type="GO" id="GO:0016887">
    <property type="term" value="F:ATP hydrolysis activity"/>
    <property type="evidence" value="ECO:0007669"/>
    <property type="project" value="InterPro"/>
</dbReference>
<evidence type="ECO:0000256" key="1">
    <source>
        <dbReference type="ARBA" id="ARBA00022741"/>
    </source>
</evidence>
<dbReference type="GO" id="GO:0005524">
    <property type="term" value="F:ATP binding"/>
    <property type="evidence" value="ECO:0007669"/>
    <property type="project" value="UniProtKB-KW"/>
</dbReference>
<accession>A0A3G1A858</accession>
<keyword evidence="2" id="KW-0067">ATP-binding</keyword>
<dbReference type="EMBL" id="CP007493">
    <property type="protein sequence ID" value="AJB41577.1"/>
    <property type="molecule type" value="Genomic_DNA"/>
</dbReference>